<accession>Q1MQ75</accession>
<feature type="transmembrane region" description="Helical" evidence="1">
    <location>
        <begin position="76"/>
        <end position="93"/>
    </location>
</feature>
<keyword evidence="1" id="KW-0472">Membrane</keyword>
<keyword evidence="3" id="KW-1185">Reference proteome</keyword>
<feature type="transmembrane region" description="Helical" evidence="1">
    <location>
        <begin position="99"/>
        <end position="118"/>
    </location>
</feature>
<dbReference type="Proteomes" id="UP000002430">
    <property type="component" value="Chromosome"/>
</dbReference>
<protein>
    <submittedName>
        <fullName evidence="2">Uncharacterized protein</fullName>
    </submittedName>
</protein>
<feature type="transmembrane region" description="Helical" evidence="1">
    <location>
        <begin position="9"/>
        <end position="29"/>
    </location>
</feature>
<evidence type="ECO:0000256" key="1">
    <source>
        <dbReference type="SAM" id="Phobius"/>
    </source>
</evidence>
<dbReference type="AlphaFoldDB" id="Q1MQ75"/>
<evidence type="ECO:0000313" key="2">
    <source>
        <dbReference type="EMBL" id="CAJ54852.1"/>
    </source>
</evidence>
<dbReference type="RefSeq" id="WP_011526881.1">
    <property type="nucleotide sequence ID" value="NC_008011.1"/>
</dbReference>
<dbReference type="EMBL" id="AM180252">
    <property type="protein sequence ID" value="CAJ54852.1"/>
    <property type="molecule type" value="Genomic_DNA"/>
</dbReference>
<feature type="transmembrane region" description="Helical" evidence="1">
    <location>
        <begin position="138"/>
        <end position="159"/>
    </location>
</feature>
<organism evidence="2 3">
    <name type="scientific">Lawsonia intracellularis (strain PHE/MN1-00)</name>
    <dbReference type="NCBI Taxonomy" id="363253"/>
    <lineage>
        <taxon>Bacteria</taxon>
        <taxon>Pseudomonadati</taxon>
        <taxon>Thermodesulfobacteriota</taxon>
        <taxon>Desulfovibrionia</taxon>
        <taxon>Desulfovibrionales</taxon>
        <taxon>Desulfovibrionaceae</taxon>
        <taxon>Lawsonia</taxon>
    </lineage>
</organism>
<dbReference type="eggNOG" id="COG1651">
    <property type="taxonomic scope" value="Bacteria"/>
</dbReference>
<proteinExistence type="predicted"/>
<name>Q1MQ75_LAWIP</name>
<keyword evidence="1" id="KW-1133">Transmembrane helix</keyword>
<keyword evidence="1" id="KW-0812">Transmembrane</keyword>
<dbReference type="KEGG" id="lip:LI0798"/>
<feature type="transmembrane region" description="Helical" evidence="1">
    <location>
        <begin position="49"/>
        <end position="71"/>
    </location>
</feature>
<gene>
    <name evidence="2" type="ordered locus">LI0798</name>
</gene>
<dbReference type="HOGENOM" id="CLU_071793_0_0_7"/>
<reference evidence="2 3" key="1">
    <citation type="submission" date="2005-11" db="EMBL/GenBank/DDBJ databases">
        <title>The complete genome sequence of Lawsonia intracellularis: the causative agent of proliferative enteropathy.</title>
        <authorList>
            <person name="Kaur K."/>
            <person name="Zhang Q."/>
            <person name="Beckler D."/>
            <person name="Munir S."/>
            <person name="Li L."/>
            <person name="Kinsley K."/>
            <person name="Herron L."/>
            <person name="Peterson A."/>
            <person name="May B."/>
            <person name="Singh S."/>
            <person name="Gebhart C."/>
            <person name="Kapur V."/>
        </authorList>
    </citation>
    <scope>NUCLEOTIDE SEQUENCE [LARGE SCALE GENOMIC DNA]</scope>
    <source>
        <strain evidence="2 3">PHE/MN1-00</strain>
    </source>
</reference>
<evidence type="ECO:0000313" key="3">
    <source>
        <dbReference type="Proteomes" id="UP000002430"/>
    </source>
</evidence>
<dbReference type="STRING" id="363253.LI0798"/>
<dbReference type="OrthoDB" id="5455096at2"/>
<sequence length="329" mass="36148">MGENKTHGILILPFILSILGILFCFWNLLAPSTVPCISSGCNLYQGGEFGGLTFWWFGILGFGLLAILAVIGRAKLGLFIAGVGLCIDIILFITMVMTLPCMACMFVGLLLALTFYFFRKRVFLAESDSEDVENNRSLILICWWFFFLLNIILVIKGAVPPWALPVGDTSSSSSVAIYFSPSCTACQKLIMNLAESEVQKSSWYPVAEKSSDIAVIAKLEQLLKSKKFTLAEAFSLSISTQPLTTLEKLSPNHVLLQLKLWINRSHVLKDGDGRMPLLEFRGTPAMLLSSIKTNHLPVVGKDDDMLSLEFDKVGICGEGDAPNSQSCTE</sequence>